<keyword evidence="1" id="KW-1185">Reference proteome</keyword>
<dbReference type="AlphaFoldDB" id="A0A915IZX0"/>
<sequence length="157" mass="16495">MAESVVVAVASVQGRVGVSVVVLVVVPLGSIDHCGTHAGCGDHCDGQNGWTVFDGKSSRSCQRRSYDGTNRYRFACGGAIAGMYQAVVSVGAPRRGSQRVTLLAATAIVMRTPMQSKKLISTISCRVRGENESTDRSNWGRKCGVARVVECGGSVVC</sequence>
<evidence type="ECO:0000313" key="1">
    <source>
        <dbReference type="Proteomes" id="UP000887565"/>
    </source>
</evidence>
<accession>A0A915IZX0</accession>
<dbReference type="WBParaSite" id="nRc.2.0.1.t19384-RA">
    <property type="protein sequence ID" value="nRc.2.0.1.t19384-RA"/>
    <property type="gene ID" value="nRc.2.0.1.g19384"/>
</dbReference>
<evidence type="ECO:0000313" key="2">
    <source>
        <dbReference type="WBParaSite" id="nRc.2.0.1.t19384-RA"/>
    </source>
</evidence>
<name>A0A915IZX0_ROMCU</name>
<organism evidence="1 2">
    <name type="scientific">Romanomermis culicivorax</name>
    <name type="common">Nematode worm</name>
    <dbReference type="NCBI Taxonomy" id="13658"/>
    <lineage>
        <taxon>Eukaryota</taxon>
        <taxon>Metazoa</taxon>
        <taxon>Ecdysozoa</taxon>
        <taxon>Nematoda</taxon>
        <taxon>Enoplea</taxon>
        <taxon>Dorylaimia</taxon>
        <taxon>Mermithida</taxon>
        <taxon>Mermithoidea</taxon>
        <taxon>Mermithidae</taxon>
        <taxon>Romanomermis</taxon>
    </lineage>
</organism>
<dbReference type="Proteomes" id="UP000887565">
    <property type="component" value="Unplaced"/>
</dbReference>
<reference evidence="2" key="1">
    <citation type="submission" date="2022-11" db="UniProtKB">
        <authorList>
            <consortium name="WormBaseParasite"/>
        </authorList>
    </citation>
    <scope>IDENTIFICATION</scope>
</reference>
<proteinExistence type="predicted"/>
<protein>
    <submittedName>
        <fullName evidence="2">Secreted protein</fullName>
    </submittedName>
</protein>